<dbReference type="Pfam" id="PF00905">
    <property type="entry name" value="Transpeptidase"/>
    <property type="match status" value="1"/>
</dbReference>
<keyword evidence="10" id="KW-0378">Hydrolase</keyword>
<evidence type="ECO:0000256" key="18">
    <source>
        <dbReference type="SAM" id="MobiDB-lite"/>
    </source>
</evidence>
<dbReference type="InterPro" id="IPR023346">
    <property type="entry name" value="Lysozyme-like_dom_sf"/>
</dbReference>
<evidence type="ECO:0000256" key="5">
    <source>
        <dbReference type="ARBA" id="ARBA00022475"/>
    </source>
</evidence>
<evidence type="ECO:0000256" key="10">
    <source>
        <dbReference type="ARBA" id="ARBA00022801"/>
    </source>
</evidence>
<keyword evidence="13 19" id="KW-0472">Membrane</keyword>
<evidence type="ECO:0000256" key="8">
    <source>
        <dbReference type="ARBA" id="ARBA00022676"/>
    </source>
</evidence>
<keyword evidence="5" id="KW-1003">Cell membrane</keyword>
<keyword evidence="6" id="KW-0121">Carboxypeptidase</keyword>
<dbReference type="InterPro" id="IPR001460">
    <property type="entry name" value="PCN-bd_Tpept"/>
</dbReference>
<comment type="similarity">
    <text evidence="3">In the C-terminal section; belongs to the transpeptidase family.</text>
</comment>
<dbReference type="PANTHER" id="PTHR32282:SF11">
    <property type="entry name" value="PENICILLIN-BINDING PROTEIN 1B"/>
    <property type="match status" value="1"/>
</dbReference>
<keyword evidence="11" id="KW-0133">Cell shape</keyword>
<keyword evidence="14" id="KW-0511">Multifunctional enzyme</keyword>
<dbReference type="Pfam" id="PF00912">
    <property type="entry name" value="Transgly"/>
    <property type="match status" value="1"/>
</dbReference>
<evidence type="ECO:0000256" key="12">
    <source>
        <dbReference type="ARBA" id="ARBA00022984"/>
    </source>
</evidence>
<feature type="domain" description="Glycosyl transferase family 51" evidence="21">
    <location>
        <begin position="65"/>
        <end position="242"/>
    </location>
</feature>
<dbReference type="SUPFAM" id="SSF53955">
    <property type="entry name" value="Lysozyme-like"/>
    <property type="match status" value="1"/>
</dbReference>
<comment type="catalytic activity">
    <reaction evidence="17">
        <text>[GlcNAc-(1-&gt;4)-Mur2Ac(oyl-L-Ala-gamma-D-Glu-L-Lys-D-Ala-D-Ala)](n)-di-trans,octa-cis-undecaprenyl diphosphate + beta-D-GlcNAc-(1-&gt;4)-Mur2Ac(oyl-L-Ala-gamma-D-Glu-L-Lys-D-Ala-D-Ala)-di-trans,octa-cis-undecaprenyl diphosphate = [GlcNAc-(1-&gt;4)-Mur2Ac(oyl-L-Ala-gamma-D-Glu-L-Lys-D-Ala-D-Ala)](n+1)-di-trans,octa-cis-undecaprenyl diphosphate + di-trans,octa-cis-undecaprenyl diphosphate + H(+)</text>
        <dbReference type="Rhea" id="RHEA:23708"/>
        <dbReference type="Rhea" id="RHEA-COMP:9602"/>
        <dbReference type="Rhea" id="RHEA-COMP:9603"/>
        <dbReference type="ChEBI" id="CHEBI:15378"/>
        <dbReference type="ChEBI" id="CHEBI:58405"/>
        <dbReference type="ChEBI" id="CHEBI:60033"/>
        <dbReference type="ChEBI" id="CHEBI:78435"/>
        <dbReference type="EC" id="2.4.99.28"/>
    </reaction>
</comment>
<dbReference type="InterPro" id="IPR036950">
    <property type="entry name" value="PBP_transglycosylase"/>
</dbReference>
<dbReference type="Proteomes" id="UP000800984">
    <property type="component" value="Unassembled WGS sequence"/>
</dbReference>
<dbReference type="PANTHER" id="PTHR32282">
    <property type="entry name" value="BINDING PROTEIN TRANSPEPTIDASE, PUTATIVE-RELATED"/>
    <property type="match status" value="1"/>
</dbReference>
<dbReference type="SUPFAM" id="SSF56601">
    <property type="entry name" value="beta-lactamase/transpeptidase-like"/>
    <property type="match status" value="1"/>
</dbReference>
<evidence type="ECO:0000256" key="11">
    <source>
        <dbReference type="ARBA" id="ARBA00022960"/>
    </source>
</evidence>
<evidence type="ECO:0000313" key="23">
    <source>
        <dbReference type="Proteomes" id="UP000800984"/>
    </source>
</evidence>
<dbReference type="NCBIfam" id="TIGR02074">
    <property type="entry name" value="PBP_1a_fam"/>
    <property type="match status" value="1"/>
</dbReference>
<comment type="similarity">
    <text evidence="4">In the N-terminal section; belongs to the glycosyltransferase 51 family.</text>
</comment>
<evidence type="ECO:0000256" key="15">
    <source>
        <dbReference type="ARBA" id="ARBA00023316"/>
    </source>
</evidence>
<evidence type="ECO:0000256" key="6">
    <source>
        <dbReference type="ARBA" id="ARBA00022645"/>
    </source>
</evidence>
<feature type="region of interest" description="Disordered" evidence="18">
    <location>
        <begin position="752"/>
        <end position="774"/>
    </location>
</feature>
<evidence type="ECO:0000256" key="1">
    <source>
        <dbReference type="ARBA" id="ARBA00004236"/>
    </source>
</evidence>
<comment type="catalytic activity">
    <reaction evidence="16">
        <text>Preferential cleavage: (Ac)2-L-Lys-D-Ala-|-D-Ala. Also transpeptidation of peptidyl-alanyl moieties that are N-acyl substituents of D-alanine.</text>
        <dbReference type="EC" id="3.4.16.4"/>
    </reaction>
</comment>
<keyword evidence="12" id="KW-0573">Peptidoglycan synthesis</keyword>
<proteinExistence type="inferred from homology"/>
<evidence type="ECO:0000256" key="19">
    <source>
        <dbReference type="SAM" id="Phobius"/>
    </source>
</evidence>
<keyword evidence="9" id="KW-0808">Transferase</keyword>
<evidence type="ECO:0000256" key="3">
    <source>
        <dbReference type="ARBA" id="ARBA00007090"/>
    </source>
</evidence>
<keyword evidence="8" id="KW-0328">Glycosyltransferase</keyword>
<comment type="subcellular location">
    <subcellularLocation>
        <location evidence="1">Cell membrane</location>
    </subcellularLocation>
</comment>
<protein>
    <submittedName>
        <fullName evidence="22">PBP1A family penicillin-binding protein</fullName>
    </submittedName>
</protein>
<organism evidence="22 23">
    <name type="scientific">Flavobacterium difficile</name>
    <dbReference type="NCBI Taxonomy" id="2709659"/>
    <lineage>
        <taxon>Bacteria</taxon>
        <taxon>Pseudomonadati</taxon>
        <taxon>Bacteroidota</taxon>
        <taxon>Flavobacteriia</taxon>
        <taxon>Flavobacteriales</taxon>
        <taxon>Flavobacteriaceae</taxon>
        <taxon>Flavobacterium</taxon>
    </lineage>
</organism>
<evidence type="ECO:0000256" key="7">
    <source>
        <dbReference type="ARBA" id="ARBA00022670"/>
    </source>
</evidence>
<evidence type="ECO:0000256" key="4">
    <source>
        <dbReference type="ARBA" id="ARBA00007739"/>
    </source>
</evidence>
<feature type="transmembrane region" description="Helical" evidence="19">
    <location>
        <begin position="20"/>
        <end position="40"/>
    </location>
</feature>
<evidence type="ECO:0000256" key="16">
    <source>
        <dbReference type="ARBA" id="ARBA00034000"/>
    </source>
</evidence>
<evidence type="ECO:0000256" key="9">
    <source>
        <dbReference type="ARBA" id="ARBA00022679"/>
    </source>
</evidence>
<keyword evidence="19" id="KW-1133">Transmembrane helix</keyword>
<evidence type="ECO:0000256" key="13">
    <source>
        <dbReference type="ARBA" id="ARBA00023136"/>
    </source>
</evidence>
<keyword evidence="23" id="KW-1185">Reference proteome</keyword>
<dbReference type="Gene3D" id="1.10.3810.10">
    <property type="entry name" value="Biosynthetic peptidoglycan transglycosylase-like"/>
    <property type="match status" value="1"/>
</dbReference>
<feature type="domain" description="Penicillin-binding protein transpeptidase" evidence="20">
    <location>
        <begin position="424"/>
        <end position="677"/>
    </location>
</feature>
<keyword evidence="7" id="KW-0645">Protease</keyword>
<comment type="pathway">
    <text evidence="2">Cell wall biogenesis; peptidoglycan biosynthesis.</text>
</comment>
<evidence type="ECO:0000313" key="22">
    <source>
        <dbReference type="EMBL" id="NHM02705.1"/>
    </source>
</evidence>
<evidence type="ECO:0000256" key="2">
    <source>
        <dbReference type="ARBA" id="ARBA00004752"/>
    </source>
</evidence>
<dbReference type="EMBL" id="JAAJBT010000007">
    <property type="protein sequence ID" value="NHM02705.1"/>
    <property type="molecule type" value="Genomic_DNA"/>
</dbReference>
<dbReference type="InterPro" id="IPR001264">
    <property type="entry name" value="Glyco_trans_51"/>
</dbReference>
<dbReference type="InterPro" id="IPR050396">
    <property type="entry name" value="Glycosyltr_51/Transpeptidase"/>
</dbReference>
<dbReference type="RefSeq" id="WP_166077832.1">
    <property type="nucleotide sequence ID" value="NZ_JAAJBT010000007.1"/>
</dbReference>
<evidence type="ECO:0000256" key="17">
    <source>
        <dbReference type="ARBA" id="ARBA00049902"/>
    </source>
</evidence>
<keyword evidence="19" id="KW-0812">Transmembrane</keyword>
<evidence type="ECO:0000259" key="20">
    <source>
        <dbReference type="Pfam" id="PF00905"/>
    </source>
</evidence>
<dbReference type="Gene3D" id="3.40.710.10">
    <property type="entry name" value="DD-peptidase/beta-lactamase superfamily"/>
    <property type="match status" value="2"/>
</dbReference>
<keyword evidence="15" id="KW-0961">Cell wall biogenesis/degradation</keyword>
<evidence type="ECO:0000259" key="21">
    <source>
        <dbReference type="Pfam" id="PF00912"/>
    </source>
</evidence>
<dbReference type="InterPro" id="IPR012338">
    <property type="entry name" value="Beta-lactam/transpept-like"/>
</dbReference>
<evidence type="ECO:0000256" key="14">
    <source>
        <dbReference type="ARBA" id="ARBA00023268"/>
    </source>
</evidence>
<comment type="caution">
    <text evidence="22">The sequence shown here is derived from an EMBL/GenBank/DDBJ whole genome shotgun (WGS) entry which is preliminary data.</text>
</comment>
<reference evidence="22 23" key="1">
    <citation type="submission" date="2020-02" db="EMBL/GenBank/DDBJ databases">
        <authorList>
            <person name="Chen W.-M."/>
        </authorList>
    </citation>
    <scope>NUCLEOTIDE SEQUENCE [LARGE SCALE GENOMIC DNA]</scope>
    <source>
        <strain evidence="22 23">KDG-16</strain>
    </source>
</reference>
<sequence length="774" mass="86570">MATTNNQLTYSDYVRKFWKLFGYSFGGVLLFFLLASWGFFGKMPSFDELENPDTNIATEIISSDGVTLGKFYKENRTPVKYQELPKHLVDALVATEDERFYEHSGVDARGTLRAISSLGRSGGASTITQQLAKNLFHGEGSRFLPFRIIQKCKEWIIATKLERQYTKQEIIALYLNKVDFVNSAVGIRSASKIYMGKEPKDLTIEESALFVGMLKNPALFNPTKEKRKEKVFNRRNTVLDQMVKNKYLSETKAAQLKKLPVKINFKPESHAEGTATYFREYLREQLKPIIKKIEEEKGEEIDLYTAGLKIYTTVDSRMQQYAEEAVEEHLSNLQPEFNRRQKDNPTAPFLDITPEETQKIMNQAMKNSERWRIMSINGKSEAEIKQSFEVPAKMKIFTWKGERDTIMKPKDSILYYKHFLQTGMMAMEPQTGHVKAWVGGINYKYFQYDHVGQGARQVGSTFKPFVYATAIDRLGKSPCSMIMDSPFTILKGDNNDKDWTPNNSDGKFRGLVSMKKALANSINTVSARLIDEVGAPAVVEMTKNLGVTSDIPNRPAIALGAVEITVEEMVAAFSTFANEGVYIKPQMIIKIEDKNGVVIYQGVEESHDVVNKDVAYSIIKLMEGVTESGTGSRLRWAASAPSNFLTGVPYNIRGPVAGKTGTSQNNSDGWFIGMVPNLAAGVWVGNEDRSAHFESTNMGQGATTALPIYGIFMRKCLADPTLNISQQPFKKPSNMSIDVDCAPEPNRAVADSTAVDSLAVKPDEQPGTEDLDGL</sequence>
<name>A0ABX0I982_9FLAO</name>
<gene>
    <name evidence="22" type="ORF">G4D72_11365</name>
</gene>
<accession>A0ABX0I982</accession>